<keyword evidence="4" id="KW-1185">Reference proteome</keyword>
<dbReference type="EMBL" id="SOZE01000008">
    <property type="protein sequence ID" value="TFF37929.1"/>
    <property type="molecule type" value="Genomic_DNA"/>
</dbReference>
<dbReference type="Pfam" id="PF00583">
    <property type="entry name" value="Acetyltransf_1"/>
    <property type="match status" value="1"/>
</dbReference>
<dbReference type="RefSeq" id="WP_133229246.1">
    <property type="nucleotide sequence ID" value="NZ_SOZE01000008.1"/>
</dbReference>
<gene>
    <name evidence="3" type="ORF">E2R66_10085</name>
</gene>
<keyword evidence="1 3" id="KW-0808">Transferase</keyword>
<sequence>MNQKYVLEIGNVDDAQVKQLFKEADDYYATLYPDESNHPAFSEDFKIRKSYFIIVRSEDQIVGCGGILVKDNTWGEVKRMYVSKVHRRNKIGTEILLNILNWSTLNNINILKLETGIYQPEAIALYEKFGFKLIEPFEGYEEDPNSVFYEKNLTEL</sequence>
<proteinExistence type="predicted"/>
<evidence type="ECO:0000259" key="2">
    <source>
        <dbReference type="PROSITE" id="PS51186"/>
    </source>
</evidence>
<dbReference type="Gene3D" id="3.40.630.30">
    <property type="match status" value="1"/>
</dbReference>
<dbReference type="PANTHER" id="PTHR13947">
    <property type="entry name" value="GNAT FAMILY N-ACETYLTRANSFERASE"/>
    <property type="match status" value="1"/>
</dbReference>
<dbReference type="InterPro" id="IPR016181">
    <property type="entry name" value="Acyl_CoA_acyltransferase"/>
</dbReference>
<dbReference type="CDD" id="cd04301">
    <property type="entry name" value="NAT_SF"/>
    <property type="match status" value="1"/>
</dbReference>
<feature type="domain" description="N-acetyltransferase" evidence="2">
    <location>
        <begin position="7"/>
        <end position="154"/>
    </location>
</feature>
<dbReference type="InterPro" id="IPR050769">
    <property type="entry name" value="NAT_camello-type"/>
</dbReference>
<name>A0A4Y8SFW6_9SPHI</name>
<comment type="caution">
    <text evidence="3">The sequence shown here is derived from an EMBL/GenBank/DDBJ whole genome shotgun (WGS) entry which is preliminary data.</text>
</comment>
<dbReference type="Proteomes" id="UP000297540">
    <property type="component" value="Unassembled WGS sequence"/>
</dbReference>
<evidence type="ECO:0000313" key="4">
    <source>
        <dbReference type="Proteomes" id="UP000297540"/>
    </source>
</evidence>
<dbReference type="SUPFAM" id="SSF55729">
    <property type="entry name" value="Acyl-CoA N-acyltransferases (Nat)"/>
    <property type="match status" value="1"/>
</dbReference>
<dbReference type="InterPro" id="IPR000182">
    <property type="entry name" value="GNAT_dom"/>
</dbReference>
<reference evidence="3 4" key="1">
    <citation type="journal article" date="2017" name="Int. J. Syst. Evol. Microbiol.">
        <title>Mucilaginibacterpsychrotolerans sp. nov., isolated from peatlands.</title>
        <authorList>
            <person name="Deng Y."/>
            <person name="Shen L."/>
            <person name="Xu B."/>
            <person name="Liu Y."/>
            <person name="Gu Z."/>
            <person name="Liu H."/>
            <person name="Zhou Y."/>
        </authorList>
    </citation>
    <scope>NUCLEOTIDE SEQUENCE [LARGE SCALE GENOMIC DNA]</scope>
    <source>
        <strain evidence="3 4">NH7-4</strain>
    </source>
</reference>
<dbReference type="OrthoDB" id="9803233at2"/>
<dbReference type="PROSITE" id="PS51186">
    <property type="entry name" value="GNAT"/>
    <property type="match status" value="1"/>
</dbReference>
<accession>A0A4Y8SFW6</accession>
<evidence type="ECO:0000256" key="1">
    <source>
        <dbReference type="ARBA" id="ARBA00022679"/>
    </source>
</evidence>
<dbReference type="PANTHER" id="PTHR13947:SF37">
    <property type="entry name" value="LD18367P"/>
    <property type="match status" value="1"/>
</dbReference>
<organism evidence="3 4">
    <name type="scientific">Mucilaginibacter psychrotolerans</name>
    <dbReference type="NCBI Taxonomy" id="1524096"/>
    <lineage>
        <taxon>Bacteria</taxon>
        <taxon>Pseudomonadati</taxon>
        <taxon>Bacteroidota</taxon>
        <taxon>Sphingobacteriia</taxon>
        <taxon>Sphingobacteriales</taxon>
        <taxon>Sphingobacteriaceae</taxon>
        <taxon>Mucilaginibacter</taxon>
    </lineage>
</organism>
<dbReference type="GO" id="GO:0008080">
    <property type="term" value="F:N-acetyltransferase activity"/>
    <property type="evidence" value="ECO:0007669"/>
    <property type="project" value="InterPro"/>
</dbReference>
<protein>
    <submittedName>
        <fullName evidence="3">GNAT family N-acetyltransferase</fullName>
    </submittedName>
</protein>
<evidence type="ECO:0000313" key="3">
    <source>
        <dbReference type="EMBL" id="TFF37929.1"/>
    </source>
</evidence>
<dbReference type="AlphaFoldDB" id="A0A4Y8SFW6"/>